<keyword evidence="1" id="KW-1133">Transmembrane helix</keyword>
<dbReference type="RefSeq" id="WP_168514335.1">
    <property type="nucleotide sequence ID" value="NZ_JAAXLS010000005.1"/>
</dbReference>
<keyword evidence="1" id="KW-0812">Transmembrane</keyword>
<reference evidence="3 4" key="1">
    <citation type="submission" date="2020-04" db="EMBL/GenBank/DDBJ databases">
        <title>Novel species.</title>
        <authorList>
            <person name="Teo W.F.A."/>
            <person name="Lipun K."/>
            <person name="Srisuk N."/>
            <person name="Duangmal K."/>
        </authorList>
    </citation>
    <scope>NUCLEOTIDE SEQUENCE [LARGE SCALE GENOMIC DNA]</scope>
    <source>
        <strain evidence="3 4">K13G38</strain>
    </source>
</reference>
<keyword evidence="3" id="KW-0482">Metalloprotease</keyword>
<feature type="transmembrane region" description="Helical" evidence="1">
    <location>
        <begin position="239"/>
        <end position="260"/>
    </location>
</feature>
<accession>A0ABX1J560</accession>
<dbReference type="EMBL" id="JAAXLS010000005">
    <property type="protein sequence ID" value="NKQ53431.1"/>
    <property type="molecule type" value="Genomic_DNA"/>
</dbReference>
<evidence type="ECO:0000256" key="1">
    <source>
        <dbReference type="SAM" id="Phobius"/>
    </source>
</evidence>
<organism evidence="3 4">
    <name type="scientific">Amycolatopsis acididurans</name>
    <dbReference type="NCBI Taxonomy" id="2724524"/>
    <lineage>
        <taxon>Bacteria</taxon>
        <taxon>Bacillati</taxon>
        <taxon>Actinomycetota</taxon>
        <taxon>Actinomycetes</taxon>
        <taxon>Pseudonocardiales</taxon>
        <taxon>Pseudonocardiaceae</taxon>
        <taxon>Amycolatopsis</taxon>
    </lineage>
</organism>
<keyword evidence="3" id="KW-0645">Protease</keyword>
<dbReference type="Proteomes" id="UP000715441">
    <property type="component" value="Unassembled WGS sequence"/>
</dbReference>
<keyword evidence="4" id="KW-1185">Reference proteome</keyword>
<comment type="caution">
    <text evidence="3">The sequence shown here is derived from an EMBL/GenBank/DDBJ whole genome shotgun (WGS) entry which is preliminary data.</text>
</comment>
<dbReference type="InterPro" id="IPR003675">
    <property type="entry name" value="Rce1/LyrA-like_dom"/>
</dbReference>
<keyword evidence="3" id="KW-0378">Hydrolase</keyword>
<feature type="transmembrane region" description="Helical" evidence="1">
    <location>
        <begin position="122"/>
        <end position="143"/>
    </location>
</feature>
<gene>
    <name evidence="3" type="ORF">HFP15_11125</name>
</gene>
<protein>
    <submittedName>
        <fullName evidence="3">CPBP family intramembrane metalloprotease</fullName>
    </submittedName>
</protein>
<evidence type="ECO:0000259" key="2">
    <source>
        <dbReference type="Pfam" id="PF02517"/>
    </source>
</evidence>
<keyword evidence="1" id="KW-0472">Membrane</keyword>
<name>A0ABX1J560_9PSEU</name>
<feature type="transmembrane region" description="Helical" evidence="1">
    <location>
        <begin position="33"/>
        <end position="53"/>
    </location>
</feature>
<feature type="transmembrane region" description="Helical" evidence="1">
    <location>
        <begin position="81"/>
        <end position="102"/>
    </location>
</feature>
<dbReference type="GO" id="GO:0008237">
    <property type="term" value="F:metallopeptidase activity"/>
    <property type="evidence" value="ECO:0007669"/>
    <property type="project" value="UniProtKB-KW"/>
</dbReference>
<feature type="transmembrane region" description="Helical" evidence="1">
    <location>
        <begin position="212"/>
        <end position="233"/>
    </location>
</feature>
<feature type="domain" description="CAAX prenyl protease 2/Lysostaphin resistance protein A-like" evidence="2">
    <location>
        <begin position="160"/>
        <end position="251"/>
    </location>
</feature>
<evidence type="ECO:0000313" key="4">
    <source>
        <dbReference type="Proteomes" id="UP000715441"/>
    </source>
</evidence>
<dbReference type="Pfam" id="PF02517">
    <property type="entry name" value="Rce1-like"/>
    <property type="match status" value="1"/>
</dbReference>
<evidence type="ECO:0000313" key="3">
    <source>
        <dbReference type="EMBL" id="NKQ53431.1"/>
    </source>
</evidence>
<proteinExistence type="predicted"/>
<sequence length="268" mass="29681">MTSLARDWLRPDRPERPEPVLEDDERRRIRIEIWIVFGITLGLSGARSLVSLIDSLVRPEPLSRQHVALNAPQAAADLLDLLAQLLSALQLLGWGALGGYLLVRAGIRLTSVGLGWRRRDVLWGVGLTALIGIPGLALYFAAWKLGFNLAVQPSTLDDTWWRPVALVLSAFGNAFAEEMLVIGYMLTRLRQLSFRENSGLLAAAVLRGSYHLYQGFGGFVGNVVMGLVFGRVWQKTNRLWPLIVAHTLLDVCSFVGYSLLKGHLSFLP</sequence>